<evidence type="ECO:0000256" key="2">
    <source>
        <dbReference type="SAM" id="SignalP"/>
    </source>
</evidence>
<dbReference type="InterPro" id="IPR024079">
    <property type="entry name" value="MetalloPept_cat_dom_sf"/>
</dbReference>
<dbReference type="AlphaFoldDB" id="A0A409X6H5"/>
<evidence type="ECO:0000313" key="4">
    <source>
        <dbReference type="Proteomes" id="UP000283269"/>
    </source>
</evidence>
<protein>
    <recommendedName>
        <fullName evidence="5">Lysine-specific metallo-endopeptidase domain-containing protein</fullName>
    </recommendedName>
</protein>
<evidence type="ECO:0008006" key="5">
    <source>
        <dbReference type="Google" id="ProtNLM"/>
    </source>
</evidence>
<proteinExistence type="predicted"/>
<feature type="compositionally biased region" description="Basic and acidic residues" evidence="1">
    <location>
        <begin position="285"/>
        <end position="296"/>
    </location>
</feature>
<feature type="compositionally biased region" description="Low complexity" evidence="1">
    <location>
        <begin position="235"/>
        <end position="250"/>
    </location>
</feature>
<keyword evidence="4" id="KW-1185">Reference proteome</keyword>
<feature type="region of interest" description="Disordered" evidence="1">
    <location>
        <begin position="357"/>
        <end position="479"/>
    </location>
</feature>
<dbReference type="Proteomes" id="UP000283269">
    <property type="component" value="Unassembled WGS sequence"/>
</dbReference>
<evidence type="ECO:0000313" key="3">
    <source>
        <dbReference type="EMBL" id="PPQ86335.1"/>
    </source>
</evidence>
<dbReference type="EMBL" id="NHYD01002515">
    <property type="protein sequence ID" value="PPQ86335.1"/>
    <property type="molecule type" value="Genomic_DNA"/>
</dbReference>
<name>A0A409X6H5_PSICY</name>
<feature type="compositionally biased region" description="Polar residues" evidence="1">
    <location>
        <begin position="221"/>
        <end position="230"/>
    </location>
</feature>
<evidence type="ECO:0000256" key="1">
    <source>
        <dbReference type="SAM" id="MobiDB-lite"/>
    </source>
</evidence>
<feature type="region of interest" description="Disordered" evidence="1">
    <location>
        <begin position="221"/>
        <end position="296"/>
    </location>
</feature>
<accession>A0A409X6H5</accession>
<dbReference type="InParanoid" id="A0A409X6H5"/>
<dbReference type="Gene3D" id="3.40.390.10">
    <property type="entry name" value="Collagenase (Catalytic Domain)"/>
    <property type="match status" value="1"/>
</dbReference>
<feature type="compositionally biased region" description="Basic residues" evidence="1">
    <location>
        <begin position="453"/>
        <end position="469"/>
    </location>
</feature>
<dbReference type="GO" id="GO:0008237">
    <property type="term" value="F:metallopeptidase activity"/>
    <property type="evidence" value="ECO:0007669"/>
    <property type="project" value="InterPro"/>
</dbReference>
<feature type="signal peptide" evidence="2">
    <location>
        <begin position="1"/>
        <end position="17"/>
    </location>
</feature>
<feature type="chain" id="PRO_5019140725" description="Lysine-specific metallo-endopeptidase domain-containing protein" evidence="2">
    <location>
        <begin position="18"/>
        <end position="524"/>
    </location>
</feature>
<comment type="caution">
    <text evidence="3">The sequence shown here is derived from an EMBL/GenBank/DDBJ whole genome shotgun (WGS) entry which is preliminary data.</text>
</comment>
<dbReference type="OrthoDB" id="3067737at2759"/>
<feature type="compositionally biased region" description="Polar residues" evidence="1">
    <location>
        <begin position="437"/>
        <end position="448"/>
    </location>
</feature>
<feature type="compositionally biased region" description="Basic residues" evidence="1">
    <location>
        <begin position="414"/>
        <end position="426"/>
    </location>
</feature>
<feature type="compositionally biased region" description="Polar residues" evidence="1">
    <location>
        <begin position="361"/>
        <end position="384"/>
    </location>
</feature>
<organism evidence="3 4">
    <name type="scientific">Psilocybe cyanescens</name>
    <dbReference type="NCBI Taxonomy" id="93625"/>
    <lineage>
        <taxon>Eukaryota</taxon>
        <taxon>Fungi</taxon>
        <taxon>Dikarya</taxon>
        <taxon>Basidiomycota</taxon>
        <taxon>Agaricomycotina</taxon>
        <taxon>Agaricomycetes</taxon>
        <taxon>Agaricomycetidae</taxon>
        <taxon>Agaricales</taxon>
        <taxon>Agaricineae</taxon>
        <taxon>Strophariaceae</taxon>
        <taxon>Psilocybe</taxon>
    </lineage>
</organism>
<sequence>MIAVWILFIFLAQGTRAVPVLTFKYNDPHADKYPSERQKLEAATEHANVLLNNMVHAAKNPHIQQNQDALVNAFGKDHNLPELQANLKKLQSHQKPLQVDHVITDSLNGYAKSHRDGHLSFSDKFYGPGMNKHKQAQIVLHEATHTVLDTVDSYHKKPHEDTWSEGTASTKNIGAHTMSAHPVVGWDHLKNIVAHKMHRCAYAYEQFATFATYGVKGHAPPSTSFCSKLQDSSHHSTTSSSSGGRSGSSHYPQLSSSAQRHGKTVPQVKHPQSGYLHQGGQAQLDHPRPGSSRRTDFAHNSVTREHHHQQPFKVGSVAVPSHPVDAVNKDNKNHEVHSQYTTSGFMAFGKRPVLKPAVASGSHSQGVHPSTSRVDHFQSLNQPGYSVDHREKLPPISSSSSEKNKGPGHLAAPSKHRKLQKPRHSPGHSEDRPSPPRNHSNRVASGSQERGRPRSPVHGKAKDHRRRRGSSSSTSTPWTVEINTTKQLQAPLKCLFVIEVSRHTAIDPQAGVQRVHRESLASHA</sequence>
<keyword evidence="2" id="KW-0732">Signal</keyword>
<gene>
    <name evidence="3" type="ORF">CVT25_005636</name>
</gene>
<reference evidence="3 4" key="1">
    <citation type="journal article" date="2018" name="Evol. Lett.">
        <title>Horizontal gene cluster transfer increased hallucinogenic mushroom diversity.</title>
        <authorList>
            <person name="Reynolds H.T."/>
            <person name="Vijayakumar V."/>
            <person name="Gluck-Thaler E."/>
            <person name="Korotkin H.B."/>
            <person name="Matheny P.B."/>
            <person name="Slot J.C."/>
        </authorList>
    </citation>
    <scope>NUCLEOTIDE SEQUENCE [LARGE SCALE GENOMIC DNA]</scope>
    <source>
        <strain evidence="3 4">2631</strain>
    </source>
</reference>